<dbReference type="GO" id="GO:0031347">
    <property type="term" value="P:regulation of defense response"/>
    <property type="evidence" value="ECO:0007669"/>
    <property type="project" value="UniProtKB-ARBA"/>
</dbReference>
<evidence type="ECO:0000256" key="6">
    <source>
        <dbReference type="SAM" id="MobiDB-lite"/>
    </source>
</evidence>
<keyword evidence="3" id="KW-0238">DNA-binding</keyword>
<proteinExistence type="predicted"/>
<dbReference type="PANTHER" id="PTHR31429">
    <property type="entry name" value="WRKY TRANSCRIPTION FACTOR 36-RELATED"/>
    <property type="match status" value="1"/>
</dbReference>
<dbReference type="Proteomes" id="UP000436088">
    <property type="component" value="Unassembled WGS sequence"/>
</dbReference>
<evidence type="ECO:0000256" key="4">
    <source>
        <dbReference type="ARBA" id="ARBA00023163"/>
    </source>
</evidence>
<evidence type="ECO:0000313" key="8">
    <source>
        <dbReference type="EMBL" id="KAE8700602.1"/>
    </source>
</evidence>
<keyword evidence="4" id="KW-0804">Transcription</keyword>
<feature type="region of interest" description="Disordered" evidence="6">
    <location>
        <begin position="218"/>
        <end position="278"/>
    </location>
</feature>
<comment type="caution">
    <text evidence="8">The sequence shown here is derived from an EMBL/GenBank/DDBJ whole genome shotgun (WGS) entry which is preliminary data.</text>
</comment>
<dbReference type="SUPFAM" id="SSF118290">
    <property type="entry name" value="WRKY DNA-binding domain"/>
    <property type="match status" value="1"/>
</dbReference>
<feature type="region of interest" description="Disordered" evidence="6">
    <location>
        <begin position="89"/>
        <end position="132"/>
    </location>
</feature>
<evidence type="ECO:0000259" key="7">
    <source>
        <dbReference type="PROSITE" id="PS50811"/>
    </source>
</evidence>
<comment type="subcellular location">
    <subcellularLocation>
        <location evidence="1">Nucleus</location>
    </subcellularLocation>
</comment>
<dbReference type="GO" id="GO:0005634">
    <property type="term" value="C:nucleus"/>
    <property type="evidence" value="ECO:0007669"/>
    <property type="project" value="UniProtKB-SubCell"/>
</dbReference>
<evidence type="ECO:0000256" key="1">
    <source>
        <dbReference type="ARBA" id="ARBA00004123"/>
    </source>
</evidence>
<reference evidence="8" key="1">
    <citation type="submission" date="2019-09" db="EMBL/GenBank/DDBJ databases">
        <title>Draft genome information of white flower Hibiscus syriacus.</title>
        <authorList>
            <person name="Kim Y.-M."/>
        </authorList>
    </citation>
    <scope>NUCLEOTIDE SEQUENCE [LARGE SCALE GENOMIC DNA]</scope>
    <source>
        <strain evidence="8">YM2019G1</strain>
    </source>
</reference>
<evidence type="ECO:0000256" key="5">
    <source>
        <dbReference type="ARBA" id="ARBA00023242"/>
    </source>
</evidence>
<dbReference type="GO" id="GO:0050832">
    <property type="term" value="P:defense response to fungus"/>
    <property type="evidence" value="ECO:0007669"/>
    <property type="project" value="UniProtKB-ARBA"/>
</dbReference>
<evidence type="ECO:0000313" key="9">
    <source>
        <dbReference type="Proteomes" id="UP000436088"/>
    </source>
</evidence>
<protein>
    <submittedName>
        <fullName evidence="8">WRKY transcription factor 40</fullName>
    </submittedName>
</protein>
<evidence type="ECO:0000256" key="3">
    <source>
        <dbReference type="ARBA" id="ARBA00023125"/>
    </source>
</evidence>
<evidence type="ECO:0000256" key="2">
    <source>
        <dbReference type="ARBA" id="ARBA00023015"/>
    </source>
</evidence>
<dbReference type="GO" id="GO:0043565">
    <property type="term" value="F:sequence-specific DNA binding"/>
    <property type="evidence" value="ECO:0007669"/>
    <property type="project" value="InterPro"/>
</dbReference>
<dbReference type="InterPro" id="IPR036576">
    <property type="entry name" value="WRKY_dom_sf"/>
</dbReference>
<dbReference type="Gene3D" id="2.20.25.80">
    <property type="entry name" value="WRKY domain"/>
    <property type="match status" value="1"/>
</dbReference>
<dbReference type="FunFam" id="2.20.25.80:FF:000008">
    <property type="entry name" value="WRKY transcription factor 40"/>
    <property type="match status" value="1"/>
</dbReference>
<dbReference type="InterPro" id="IPR044810">
    <property type="entry name" value="WRKY_plant"/>
</dbReference>
<feature type="domain" description="WRKY" evidence="7">
    <location>
        <begin position="159"/>
        <end position="218"/>
    </location>
</feature>
<dbReference type="AlphaFoldDB" id="A0A6A3ACE2"/>
<keyword evidence="9" id="KW-1185">Reference proteome</keyword>
<dbReference type="SMART" id="SM00774">
    <property type="entry name" value="WRKY"/>
    <property type="match status" value="1"/>
</dbReference>
<dbReference type="EMBL" id="VEPZ02001028">
    <property type="protein sequence ID" value="KAE8700602.1"/>
    <property type="molecule type" value="Genomic_DNA"/>
</dbReference>
<dbReference type="PROSITE" id="PS50811">
    <property type="entry name" value="WRKY"/>
    <property type="match status" value="1"/>
</dbReference>
<keyword evidence="2" id="KW-0805">Transcription regulation</keyword>
<name>A0A6A3ACE2_HIBSY</name>
<dbReference type="GO" id="GO:0009751">
    <property type="term" value="P:response to salicylic acid"/>
    <property type="evidence" value="ECO:0007669"/>
    <property type="project" value="UniProtKB-ARBA"/>
</dbReference>
<keyword evidence="5" id="KW-0539">Nucleus</keyword>
<sequence>MDASSWVDTSLDLSPSSARPLRLEETLQKNEPNGNLIVFGKKLSVKETGALVEELDRVNAENKKLTETLTAMCENYSALRSQVMDLMSKSPGKEISPSKKRKSDNSDNNDNNSYNLGIIGNSESSSSDEDACKKPREEIIKAKISRVYVRTEASDTGLIVKDGYQWRKYGQKVTRDNPSPRAYFKCSFAPSCPVKKKVQRSADDQSVMVATYEGEHNHLPQSQMEPTSGTSHNLSHGSSSLNPSGPTICLGLTKSKRSGGDEARNRCSRKPERDSPQVRQYLVEQMATSLSKDPNFTAALAAAISGRMFSANYLTVQPWSRLFNTADDHPSYVVVWIRLSDLPYRYYSKSLFRLLAAEIGKIIKCGTYGHSQETCSVVNSVGLHPNGQSQQVSESGDPVELTVKSGDLFSPRMIVENRKRRPRKDVVAFTKNQVASGPSSSRFVALSNLSEVSKKENVDPSSVAGAPLVDEASGRKGKEIVPSDTIVEGGSGSTRTGVSPIVPLKDVTNVRSDVGVSHKAIRIVENRPPHGIWSKERSKKVGLGKSLTPQAVLTAKKLTGHKTPGRALLSDWIQSATRMIDKLSEDPNGDLGGTTDANHIEENNDLACENLAPPDGVIRQLGFPNSFRVEASGFSGSIWLLWRDEVQVKILSLANQYLESATRIDRIQFILREFMLSRMSRSVTVSGTSSVI</sequence>
<gene>
    <name evidence="8" type="ORF">F3Y22_tig00110556pilonHSYRG00394</name>
</gene>
<feature type="compositionally biased region" description="Basic and acidic residues" evidence="6">
    <location>
        <begin position="258"/>
        <end position="276"/>
    </location>
</feature>
<dbReference type="GO" id="GO:0003700">
    <property type="term" value="F:DNA-binding transcription factor activity"/>
    <property type="evidence" value="ECO:0007669"/>
    <property type="project" value="InterPro"/>
</dbReference>
<dbReference type="Pfam" id="PF03106">
    <property type="entry name" value="WRKY"/>
    <property type="match status" value="1"/>
</dbReference>
<dbReference type="PANTHER" id="PTHR31429:SF3">
    <property type="entry name" value="WRKY TRANSCRIPTION FACTOR 40-RELATED"/>
    <property type="match status" value="1"/>
</dbReference>
<dbReference type="InterPro" id="IPR003657">
    <property type="entry name" value="WRKY_dom"/>
</dbReference>
<dbReference type="GO" id="GO:0042742">
    <property type="term" value="P:defense response to bacterium"/>
    <property type="evidence" value="ECO:0007669"/>
    <property type="project" value="UniProtKB-ARBA"/>
</dbReference>
<dbReference type="GO" id="GO:0002237">
    <property type="term" value="P:response to molecule of bacterial origin"/>
    <property type="evidence" value="ECO:0007669"/>
    <property type="project" value="UniProtKB-ARBA"/>
</dbReference>
<organism evidence="8 9">
    <name type="scientific">Hibiscus syriacus</name>
    <name type="common">Rose of Sharon</name>
    <dbReference type="NCBI Taxonomy" id="106335"/>
    <lineage>
        <taxon>Eukaryota</taxon>
        <taxon>Viridiplantae</taxon>
        <taxon>Streptophyta</taxon>
        <taxon>Embryophyta</taxon>
        <taxon>Tracheophyta</taxon>
        <taxon>Spermatophyta</taxon>
        <taxon>Magnoliopsida</taxon>
        <taxon>eudicotyledons</taxon>
        <taxon>Gunneridae</taxon>
        <taxon>Pentapetalae</taxon>
        <taxon>rosids</taxon>
        <taxon>malvids</taxon>
        <taxon>Malvales</taxon>
        <taxon>Malvaceae</taxon>
        <taxon>Malvoideae</taxon>
        <taxon>Hibiscus</taxon>
    </lineage>
</organism>
<feature type="compositionally biased region" description="Low complexity" evidence="6">
    <location>
        <begin position="227"/>
        <end position="246"/>
    </location>
</feature>
<accession>A0A6A3ACE2</accession>